<comment type="catalytic activity">
    <reaction evidence="5 6">
        <text>Exonucleolytic cleavage in either 5'- to 3'- or 3'- to 5'-direction to yield nucleoside 5'-phosphates.</text>
        <dbReference type="EC" id="3.1.11.6"/>
    </reaction>
</comment>
<name>A0A5M8FJ00_9GAMM</name>
<evidence type="ECO:0000256" key="1">
    <source>
        <dbReference type="ARBA" id="ARBA00022490"/>
    </source>
</evidence>
<keyword evidence="2 5" id="KW-0540">Nuclease</keyword>
<dbReference type="GO" id="GO:0006308">
    <property type="term" value="P:DNA catabolic process"/>
    <property type="evidence" value="ECO:0007669"/>
    <property type="project" value="UniProtKB-UniRule"/>
</dbReference>
<dbReference type="EMBL" id="VWXX01000019">
    <property type="protein sequence ID" value="KAA6184464.1"/>
    <property type="molecule type" value="Genomic_DNA"/>
</dbReference>
<evidence type="ECO:0000256" key="6">
    <source>
        <dbReference type="RuleBase" id="RU004355"/>
    </source>
</evidence>
<organism evidence="9 10">
    <name type="scientific">Thiohalocapsa marina</name>
    <dbReference type="NCBI Taxonomy" id="424902"/>
    <lineage>
        <taxon>Bacteria</taxon>
        <taxon>Pseudomonadati</taxon>
        <taxon>Pseudomonadota</taxon>
        <taxon>Gammaproteobacteria</taxon>
        <taxon>Chromatiales</taxon>
        <taxon>Chromatiaceae</taxon>
        <taxon>Thiohalocapsa</taxon>
    </lineage>
</organism>
<sequence length="454" mass="49791">MDFAPSAETVVDFSRDIWSVSRLASEVRAVLEGSFPLLWVRGEISNLSRPASGHIYFSLKDEGAQVRCAMFRHKRRLLSFEPANGTQVLLRARVGLYEPRGDFQLVVEHMEAAGEGALRLQLERLKQRLAAEGLFNAAHKRPLPPFPRQVGLITSASGAAVHDLLTVLRRRLPLLPVLIYPVPVQGDDAAGAMVEALGLANRRADCDLLILARGGGALEDLMAFNDEALVRAIRASAIPVLTGIGHEVDITLADLAADQRGATPSAAAELAVPSAEQLMQRLDVLQARLFAAQRRRLDDAGRRIDRSIRHLRLLHPMARLQQLAQRLDQCEFRLKTATLTRLGVATAALAASRGRLLRATPRWAVESYQARVHTLDERLRHAAARLLPERAERLSALAHRLDALSPLSTLARGYAIVRRTDSGEVVRNADAVPDGAHITVTCQQGELTARVERG</sequence>
<dbReference type="GO" id="GO:0009318">
    <property type="term" value="C:exodeoxyribonuclease VII complex"/>
    <property type="evidence" value="ECO:0007669"/>
    <property type="project" value="UniProtKB-UniRule"/>
</dbReference>
<dbReference type="Pfam" id="PF13742">
    <property type="entry name" value="tRNA_anti_2"/>
    <property type="match status" value="1"/>
</dbReference>
<keyword evidence="4 5" id="KW-0269">Exonuclease</keyword>
<comment type="caution">
    <text evidence="9">The sequence shown here is derived from an EMBL/GenBank/DDBJ whole genome shotgun (WGS) entry which is preliminary data.</text>
</comment>
<protein>
    <recommendedName>
        <fullName evidence="5">Exodeoxyribonuclease 7 large subunit</fullName>
        <ecNumber evidence="5">3.1.11.6</ecNumber>
    </recommendedName>
    <alternativeName>
        <fullName evidence="5">Exodeoxyribonuclease VII large subunit</fullName>
        <shortName evidence="5">Exonuclease VII large subunit</shortName>
    </alternativeName>
</protein>
<keyword evidence="1 5" id="KW-0963">Cytoplasm</keyword>
<dbReference type="OrthoDB" id="9802795at2"/>
<evidence type="ECO:0000256" key="2">
    <source>
        <dbReference type="ARBA" id="ARBA00022722"/>
    </source>
</evidence>
<evidence type="ECO:0000259" key="8">
    <source>
        <dbReference type="Pfam" id="PF13742"/>
    </source>
</evidence>
<evidence type="ECO:0000259" key="7">
    <source>
        <dbReference type="Pfam" id="PF02601"/>
    </source>
</evidence>
<proteinExistence type="inferred from homology"/>
<dbReference type="Pfam" id="PF02601">
    <property type="entry name" value="Exonuc_VII_L"/>
    <property type="match status" value="1"/>
</dbReference>
<comment type="subunit">
    <text evidence="5">Heterooligomer composed of large and small subunits.</text>
</comment>
<keyword evidence="3 5" id="KW-0378">Hydrolase</keyword>
<reference evidence="9 10" key="1">
    <citation type="submission" date="2019-09" db="EMBL/GenBank/DDBJ databases">
        <title>Whole-genome sequence of the purple sulfur bacterium Thiohalocapsa marina DSM 19078.</title>
        <authorList>
            <person name="Kyndt J.A."/>
            <person name="Meyer T.E."/>
        </authorList>
    </citation>
    <scope>NUCLEOTIDE SEQUENCE [LARGE SCALE GENOMIC DNA]</scope>
    <source>
        <strain evidence="9 10">DSM 19078</strain>
    </source>
</reference>
<dbReference type="Proteomes" id="UP000322981">
    <property type="component" value="Unassembled WGS sequence"/>
</dbReference>
<comment type="similarity">
    <text evidence="5 6">Belongs to the XseA family.</text>
</comment>
<evidence type="ECO:0000256" key="3">
    <source>
        <dbReference type="ARBA" id="ARBA00022801"/>
    </source>
</evidence>
<dbReference type="PANTHER" id="PTHR30008:SF0">
    <property type="entry name" value="EXODEOXYRIBONUCLEASE 7 LARGE SUBUNIT"/>
    <property type="match status" value="1"/>
</dbReference>
<evidence type="ECO:0000256" key="5">
    <source>
        <dbReference type="HAMAP-Rule" id="MF_00378"/>
    </source>
</evidence>
<dbReference type="PANTHER" id="PTHR30008">
    <property type="entry name" value="EXODEOXYRIBONUCLEASE 7 LARGE SUBUNIT"/>
    <property type="match status" value="1"/>
</dbReference>
<evidence type="ECO:0000313" key="10">
    <source>
        <dbReference type="Proteomes" id="UP000322981"/>
    </source>
</evidence>
<dbReference type="HAMAP" id="MF_00378">
    <property type="entry name" value="Exonuc_7_L"/>
    <property type="match status" value="1"/>
</dbReference>
<dbReference type="NCBIfam" id="TIGR00237">
    <property type="entry name" value="xseA"/>
    <property type="match status" value="1"/>
</dbReference>
<dbReference type="InterPro" id="IPR025824">
    <property type="entry name" value="OB-fold_nuc-bd_dom"/>
</dbReference>
<dbReference type="EC" id="3.1.11.6" evidence="5"/>
<gene>
    <name evidence="5" type="primary">xseA</name>
    <name evidence="9" type="ORF">F2Q65_12165</name>
</gene>
<dbReference type="CDD" id="cd04489">
    <property type="entry name" value="ExoVII_LU_OBF"/>
    <property type="match status" value="1"/>
</dbReference>
<evidence type="ECO:0000256" key="4">
    <source>
        <dbReference type="ARBA" id="ARBA00022839"/>
    </source>
</evidence>
<keyword evidence="10" id="KW-1185">Reference proteome</keyword>
<accession>A0A5M8FJ00</accession>
<dbReference type="GO" id="GO:0008855">
    <property type="term" value="F:exodeoxyribonuclease VII activity"/>
    <property type="evidence" value="ECO:0007669"/>
    <property type="project" value="UniProtKB-UniRule"/>
</dbReference>
<dbReference type="InterPro" id="IPR020579">
    <property type="entry name" value="Exonuc_VII_lsu_C"/>
</dbReference>
<dbReference type="RefSeq" id="WP_150093689.1">
    <property type="nucleotide sequence ID" value="NZ_JBFUOH010000075.1"/>
</dbReference>
<dbReference type="InterPro" id="IPR003753">
    <property type="entry name" value="Exonuc_VII_L"/>
</dbReference>
<evidence type="ECO:0000313" key="9">
    <source>
        <dbReference type="EMBL" id="KAA6184464.1"/>
    </source>
</evidence>
<comment type="subcellular location">
    <subcellularLocation>
        <location evidence="5 6">Cytoplasm</location>
    </subcellularLocation>
</comment>
<dbReference type="GO" id="GO:0003676">
    <property type="term" value="F:nucleic acid binding"/>
    <property type="evidence" value="ECO:0007669"/>
    <property type="project" value="InterPro"/>
</dbReference>
<dbReference type="AlphaFoldDB" id="A0A5M8FJ00"/>
<feature type="domain" description="OB-fold nucleic acid binding" evidence="8">
    <location>
        <begin position="18"/>
        <end position="111"/>
    </location>
</feature>
<feature type="domain" description="Exonuclease VII large subunit C-terminal" evidence="7">
    <location>
        <begin position="134"/>
        <end position="449"/>
    </location>
</feature>
<dbReference type="GO" id="GO:0005737">
    <property type="term" value="C:cytoplasm"/>
    <property type="evidence" value="ECO:0007669"/>
    <property type="project" value="UniProtKB-SubCell"/>
</dbReference>
<comment type="function">
    <text evidence="5">Bidirectionally degrades single-stranded DNA into large acid-insoluble oligonucleotides, which are then degraded further into small acid-soluble oligonucleotides.</text>
</comment>